<dbReference type="PROSITE" id="PS50206">
    <property type="entry name" value="RHODANESE_3"/>
    <property type="match status" value="1"/>
</dbReference>
<evidence type="ECO:0000259" key="2">
    <source>
        <dbReference type="PROSITE" id="PS50206"/>
    </source>
</evidence>
<dbReference type="CDD" id="cd00158">
    <property type="entry name" value="RHOD"/>
    <property type="match status" value="1"/>
</dbReference>
<dbReference type="eggNOG" id="COG0607">
    <property type="taxonomic scope" value="Bacteria"/>
</dbReference>
<dbReference type="EMBL" id="CP000471">
    <property type="protein sequence ID" value="ABK45015.1"/>
    <property type="molecule type" value="Genomic_DNA"/>
</dbReference>
<keyword evidence="4" id="KW-1185">Reference proteome</keyword>
<proteinExistence type="predicted"/>
<reference evidence="4" key="1">
    <citation type="journal article" date="2009" name="Appl. Environ. Microbiol.">
        <title>Complete genome sequence of the chemolithoautotrophic marine magnetotactic coccus strain MC-1.</title>
        <authorList>
            <person name="Schubbe S."/>
            <person name="Williams T.J."/>
            <person name="Xie G."/>
            <person name="Kiss H.E."/>
            <person name="Brettin T.S."/>
            <person name="Martinez D."/>
            <person name="Ross C.A."/>
            <person name="Schuler D."/>
            <person name="Cox B.L."/>
            <person name="Nealson K.H."/>
            <person name="Bazylinski D.A."/>
        </authorList>
    </citation>
    <scope>NUCLEOTIDE SEQUENCE [LARGE SCALE GENOMIC DNA]</scope>
    <source>
        <strain evidence="4">ATCC BAA-1437 / JCM 17883 / MC-1</strain>
    </source>
</reference>
<protein>
    <submittedName>
        <fullName evidence="3">Rhodanese domain protein</fullName>
    </submittedName>
</protein>
<dbReference type="SMART" id="SM00450">
    <property type="entry name" value="RHOD"/>
    <property type="match status" value="1"/>
</dbReference>
<evidence type="ECO:0000313" key="3">
    <source>
        <dbReference type="EMBL" id="ABK45015.1"/>
    </source>
</evidence>
<sequence length="139" mass="15994" precursor="true">MLKRHFFLPALVVSLLLLLTGCTQPPYTNVDNRQLQQLLQDGVPLYDIRRPDEWRQTGVIEGSHKLSFVSQNGQVYPDFFPTFQQQVKPDQAVIIFCRTGNRSAYLAQHLMEKMGYTKVYNAKQGMVQWRQEGLPVVAP</sequence>
<dbReference type="PROSITE" id="PS51257">
    <property type="entry name" value="PROKAR_LIPOPROTEIN"/>
    <property type="match status" value="1"/>
</dbReference>
<dbReference type="SUPFAM" id="SSF52821">
    <property type="entry name" value="Rhodanese/Cell cycle control phosphatase"/>
    <property type="match status" value="1"/>
</dbReference>
<dbReference type="PANTHER" id="PTHR45431">
    <property type="entry name" value="RHODANESE-LIKE DOMAIN-CONTAINING PROTEIN 15, CHLOROPLASTIC"/>
    <property type="match status" value="1"/>
</dbReference>
<organism evidence="3 4">
    <name type="scientific">Magnetococcus marinus (strain ATCC BAA-1437 / JCM 17883 / MC-1)</name>
    <dbReference type="NCBI Taxonomy" id="156889"/>
    <lineage>
        <taxon>Bacteria</taxon>
        <taxon>Pseudomonadati</taxon>
        <taxon>Pseudomonadota</taxon>
        <taxon>Magnetococcia</taxon>
        <taxon>Magnetococcales</taxon>
        <taxon>Magnetococcaceae</taxon>
        <taxon>Magnetococcus</taxon>
    </lineage>
</organism>
<feature type="signal peptide" evidence="1">
    <location>
        <begin position="1"/>
        <end position="25"/>
    </location>
</feature>
<dbReference type="Gene3D" id="3.40.250.10">
    <property type="entry name" value="Rhodanese-like domain"/>
    <property type="match status" value="1"/>
</dbReference>
<dbReference type="Pfam" id="PF00581">
    <property type="entry name" value="Rhodanese"/>
    <property type="match status" value="1"/>
</dbReference>
<accession>A0LAM2</accession>
<feature type="chain" id="PRO_5002626407" evidence="1">
    <location>
        <begin position="26"/>
        <end position="139"/>
    </location>
</feature>
<dbReference type="InterPro" id="IPR052367">
    <property type="entry name" value="Thiosulfate_ST/Rhodanese-like"/>
</dbReference>
<name>A0LAM2_MAGMM</name>
<evidence type="ECO:0000256" key="1">
    <source>
        <dbReference type="SAM" id="SignalP"/>
    </source>
</evidence>
<dbReference type="InterPro" id="IPR001763">
    <property type="entry name" value="Rhodanese-like_dom"/>
</dbReference>
<dbReference type="HOGENOM" id="CLU_089574_10_2_5"/>
<keyword evidence="1" id="KW-0732">Signal</keyword>
<dbReference type="RefSeq" id="WP_011714134.1">
    <property type="nucleotide sequence ID" value="NC_008576.1"/>
</dbReference>
<evidence type="ECO:0000313" key="4">
    <source>
        <dbReference type="Proteomes" id="UP000002586"/>
    </source>
</evidence>
<dbReference type="InterPro" id="IPR036873">
    <property type="entry name" value="Rhodanese-like_dom_sf"/>
</dbReference>
<dbReference type="PANTHER" id="PTHR45431:SF3">
    <property type="entry name" value="RHODANESE-LIKE DOMAIN-CONTAINING PROTEIN 15, CHLOROPLASTIC"/>
    <property type="match status" value="1"/>
</dbReference>
<feature type="domain" description="Rhodanese" evidence="2">
    <location>
        <begin position="39"/>
        <end position="138"/>
    </location>
</feature>
<dbReference type="KEGG" id="mgm:Mmc1_2515"/>
<dbReference type="OrthoDB" id="9815890at2"/>
<gene>
    <name evidence="3" type="ordered locus">Mmc1_2515</name>
</gene>
<reference evidence="3 4" key="2">
    <citation type="journal article" date="2012" name="Int. J. Syst. Evol. Microbiol.">
        <title>Magnetococcus marinus gen. nov., sp. nov., a marine, magnetotactic bacterium that represents a novel lineage (Magnetococcaceae fam. nov.; Magnetococcales ord. nov.) at the base of the Alphaproteobacteria.</title>
        <authorList>
            <person name="Bazylinski D.A."/>
            <person name="Williams T.J."/>
            <person name="Lefevre C.T."/>
            <person name="Berg R.J."/>
            <person name="Zhang C.L."/>
            <person name="Bowser S.S."/>
            <person name="Dean A.J."/>
            <person name="Beveridge T.J."/>
        </authorList>
    </citation>
    <scope>NUCLEOTIDE SEQUENCE [LARGE SCALE GENOMIC DNA]</scope>
    <source>
        <strain evidence="4">ATCC BAA-1437 / JCM 17883 / MC-1</strain>
    </source>
</reference>
<dbReference type="AlphaFoldDB" id="A0LAM2"/>
<dbReference type="STRING" id="156889.Mmc1_2515"/>
<dbReference type="Proteomes" id="UP000002586">
    <property type="component" value="Chromosome"/>
</dbReference>